<feature type="region of interest" description="Disordered" evidence="1">
    <location>
        <begin position="204"/>
        <end position="229"/>
    </location>
</feature>
<feature type="compositionally biased region" description="Basic and acidic residues" evidence="1">
    <location>
        <begin position="204"/>
        <end position="214"/>
    </location>
</feature>
<feature type="region of interest" description="Disordered" evidence="1">
    <location>
        <begin position="73"/>
        <end position="125"/>
    </location>
</feature>
<keyword evidence="3" id="KW-1185">Reference proteome</keyword>
<evidence type="ECO:0000313" key="3">
    <source>
        <dbReference type="Proteomes" id="UP000800093"/>
    </source>
</evidence>
<organism evidence="2 3">
    <name type="scientific">Lojkania enalia</name>
    <dbReference type="NCBI Taxonomy" id="147567"/>
    <lineage>
        <taxon>Eukaryota</taxon>
        <taxon>Fungi</taxon>
        <taxon>Dikarya</taxon>
        <taxon>Ascomycota</taxon>
        <taxon>Pezizomycotina</taxon>
        <taxon>Dothideomycetes</taxon>
        <taxon>Pleosporomycetidae</taxon>
        <taxon>Pleosporales</taxon>
        <taxon>Pleosporales incertae sedis</taxon>
        <taxon>Lojkania</taxon>
    </lineage>
</organism>
<reference evidence="3" key="1">
    <citation type="journal article" date="2020" name="Stud. Mycol.">
        <title>101 Dothideomycetes genomes: A test case for predicting lifestyles and emergence of pathogens.</title>
        <authorList>
            <person name="Haridas S."/>
            <person name="Albert R."/>
            <person name="Binder M."/>
            <person name="Bloem J."/>
            <person name="LaButti K."/>
            <person name="Salamov A."/>
            <person name="Andreopoulos B."/>
            <person name="Baker S."/>
            <person name="Barry K."/>
            <person name="Bills G."/>
            <person name="Bluhm B."/>
            <person name="Cannon C."/>
            <person name="Castanera R."/>
            <person name="Culley D."/>
            <person name="Daum C."/>
            <person name="Ezra D."/>
            <person name="Gonzalez J."/>
            <person name="Henrissat B."/>
            <person name="Kuo A."/>
            <person name="Liang C."/>
            <person name="Lipzen A."/>
            <person name="Lutzoni F."/>
            <person name="Magnuson J."/>
            <person name="Mondo S."/>
            <person name="Nolan M."/>
            <person name="Ohm R."/>
            <person name="Pangilinan J."/>
            <person name="Park H.-J."/>
            <person name="Ramirez L."/>
            <person name="Alfaro M."/>
            <person name="Sun H."/>
            <person name="Tritt A."/>
            <person name="Yoshinaga Y."/>
            <person name="Zwiers L.-H."/>
            <person name="Turgeon B."/>
            <person name="Goodwin S."/>
            <person name="Spatafora J."/>
            <person name="Crous P."/>
            <person name="Grigoriev I."/>
        </authorList>
    </citation>
    <scope>NUCLEOTIDE SEQUENCE [LARGE SCALE GENOMIC DNA]</scope>
    <source>
        <strain evidence="3">CBS 304.66</strain>
    </source>
</reference>
<protein>
    <submittedName>
        <fullName evidence="2">Uncharacterized protein</fullName>
    </submittedName>
</protein>
<name>A0A9P4TQ35_9PLEO</name>
<gene>
    <name evidence="2" type="ORF">CC78DRAFT_564573</name>
</gene>
<dbReference type="Proteomes" id="UP000800093">
    <property type="component" value="Unassembled WGS sequence"/>
</dbReference>
<dbReference type="AlphaFoldDB" id="A0A9P4TQ35"/>
<dbReference type="EMBL" id="ML986581">
    <property type="protein sequence ID" value="KAF2269902.1"/>
    <property type="molecule type" value="Genomic_DNA"/>
</dbReference>
<evidence type="ECO:0000313" key="2">
    <source>
        <dbReference type="EMBL" id="KAF2269902.1"/>
    </source>
</evidence>
<feature type="compositionally biased region" description="Polar residues" evidence="1">
    <location>
        <begin position="73"/>
        <end position="103"/>
    </location>
</feature>
<feature type="compositionally biased region" description="Acidic residues" evidence="1">
    <location>
        <begin position="167"/>
        <end position="177"/>
    </location>
</feature>
<accession>A0A9P4TQ35</accession>
<dbReference type="OrthoDB" id="3796480at2759"/>
<evidence type="ECO:0000256" key="1">
    <source>
        <dbReference type="SAM" id="MobiDB-lite"/>
    </source>
</evidence>
<comment type="caution">
    <text evidence="2">The sequence shown here is derived from an EMBL/GenBank/DDBJ whole genome shotgun (WGS) entry which is preliminary data.</text>
</comment>
<sequence>MESFSLEEFDKHVENLRSQLTFLTSALNATDRNAPDWAAGDLLALRNGTSRLQDDMCRFRSRIMEEEVATLKPSNKRLSIEGSQGSSLPPTDHSNAQSESSTAPELPPSADADPHATGPEPPIQEDGYEVQYMDISSLVNQRLHESRMRRLMDSPRTAQKRKHDVFVEDWTEDMEGSEDTKSEALSREQSPVKKLKAFGSFEQALKRKDGRMPGEGDEGVEVGRKKQRK</sequence>
<proteinExistence type="predicted"/>
<feature type="region of interest" description="Disordered" evidence="1">
    <location>
        <begin position="150"/>
        <end position="191"/>
    </location>
</feature>